<comment type="caution">
    <text evidence="2">The sequence shown here is derived from an EMBL/GenBank/DDBJ whole genome shotgun (WGS) entry which is preliminary data.</text>
</comment>
<dbReference type="InterPro" id="IPR052930">
    <property type="entry name" value="TA_antitoxin_MntA"/>
</dbReference>
<dbReference type="PANTHER" id="PTHR43852">
    <property type="entry name" value="NUCLEOTIDYLTRANSFERASE"/>
    <property type="match status" value="1"/>
</dbReference>
<feature type="domain" description="Polymerase beta nucleotidyltransferase" evidence="1">
    <location>
        <begin position="9"/>
        <end position="100"/>
    </location>
</feature>
<dbReference type="EMBL" id="JAFBCV010000001">
    <property type="protein sequence ID" value="MBM7836961.1"/>
    <property type="molecule type" value="Genomic_DNA"/>
</dbReference>
<sequence length="137" mass="15672">MKKVNMEFIESFLSEKLNPSFIVLFGSMANETSRPDSDIDLAFYPNEKHAATSAYELFLIAQELADHLKREVDLINIRTASTVFQAQIYGTGILLHAQNKAFYQQQRMTALSMYARLNEERKPVLDKIKESGSIYES</sequence>
<dbReference type="InterPro" id="IPR041633">
    <property type="entry name" value="Polbeta"/>
</dbReference>
<keyword evidence="3" id="KW-1185">Reference proteome</keyword>
<dbReference type="SUPFAM" id="SSF81301">
    <property type="entry name" value="Nucleotidyltransferase"/>
    <property type="match status" value="1"/>
</dbReference>
<dbReference type="InterPro" id="IPR043519">
    <property type="entry name" value="NT_sf"/>
</dbReference>
<accession>A0ABS2SN60</accession>
<dbReference type="Pfam" id="PF18765">
    <property type="entry name" value="Polbeta"/>
    <property type="match status" value="1"/>
</dbReference>
<dbReference type="Proteomes" id="UP001179280">
    <property type="component" value="Unassembled WGS sequence"/>
</dbReference>
<dbReference type="NCBIfam" id="NF047752">
    <property type="entry name" value="MntA_antitoxin"/>
    <property type="match status" value="1"/>
</dbReference>
<proteinExistence type="predicted"/>
<organism evidence="2 3">
    <name type="scientific">Shouchella xiaoxiensis</name>
    <dbReference type="NCBI Taxonomy" id="766895"/>
    <lineage>
        <taxon>Bacteria</taxon>
        <taxon>Bacillati</taxon>
        <taxon>Bacillota</taxon>
        <taxon>Bacilli</taxon>
        <taxon>Bacillales</taxon>
        <taxon>Bacillaceae</taxon>
        <taxon>Shouchella</taxon>
    </lineage>
</organism>
<protein>
    <submittedName>
        <fullName evidence="2">Nucleotidyltransferase</fullName>
    </submittedName>
</protein>
<dbReference type="PANTHER" id="PTHR43852:SF2">
    <property type="entry name" value="PROTEIN ADENYLYLTRANSFERASE MNTA"/>
    <property type="match status" value="1"/>
</dbReference>
<dbReference type="CDD" id="cd05403">
    <property type="entry name" value="NT_KNTase_like"/>
    <property type="match status" value="1"/>
</dbReference>
<reference evidence="2" key="1">
    <citation type="submission" date="2021-01" db="EMBL/GenBank/DDBJ databases">
        <title>Genomic Encyclopedia of Type Strains, Phase IV (KMG-IV): sequencing the most valuable type-strain genomes for metagenomic binning, comparative biology and taxonomic classification.</title>
        <authorList>
            <person name="Goeker M."/>
        </authorList>
    </citation>
    <scope>NUCLEOTIDE SEQUENCE</scope>
    <source>
        <strain evidence="2">DSM 21943</strain>
    </source>
</reference>
<dbReference type="RefSeq" id="WP_367617744.1">
    <property type="nucleotide sequence ID" value="NZ_JAFBCV010000001.1"/>
</dbReference>
<evidence type="ECO:0000313" key="3">
    <source>
        <dbReference type="Proteomes" id="UP001179280"/>
    </source>
</evidence>
<evidence type="ECO:0000313" key="2">
    <source>
        <dbReference type="EMBL" id="MBM7836961.1"/>
    </source>
</evidence>
<name>A0ABS2SN60_9BACI</name>
<dbReference type="Gene3D" id="3.30.460.10">
    <property type="entry name" value="Beta Polymerase, domain 2"/>
    <property type="match status" value="1"/>
</dbReference>
<evidence type="ECO:0000259" key="1">
    <source>
        <dbReference type="Pfam" id="PF18765"/>
    </source>
</evidence>
<gene>
    <name evidence="2" type="ORF">JOC54_000192</name>
</gene>